<evidence type="ECO:0008006" key="3">
    <source>
        <dbReference type="Google" id="ProtNLM"/>
    </source>
</evidence>
<reference evidence="1 2" key="1">
    <citation type="submission" date="2015-11" db="EMBL/GenBank/DDBJ databases">
        <title>Genome sequences of Lysobacter enzymogenes strain C3 and Lysobacter antibioticus ATCC 29479.</title>
        <authorList>
            <person name="Kobayashi D.Y."/>
        </authorList>
    </citation>
    <scope>NUCLEOTIDE SEQUENCE [LARGE SCALE GENOMIC DNA]</scope>
    <source>
        <strain evidence="1 2">C3</strain>
    </source>
</reference>
<protein>
    <recommendedName>
        <fullName evidence="3">Helix-turn-helix domain-containing protein</fullName>
    </recommendedName>
</protein>
<proteinExistence type="predicted"/>
<dbReference type="KEGG" id="lez:GLE_5497"/>
<dbReference type="InterPro" id="IPR009061">
    <property type="entry name" value="DNA-bd_dom_put_sf"/>
</dbReference>
<dbReference type="Proteomes" id="UP000061569">
    <property type="component" value="Chromosome"/>
</dbReference>
<evidence type="ECO:0000313" key="2">
    <source>
        <dbReference type="Proteomes" id="UP000061569"/>
    </source>
</evidence>
<evidence type="ECO:0000313" key="1">
    <source>
        <dbReference type="EMBL" id="ALN60838.1"/>
    </source>
</evidence>
<dbReference type="EMBL" id="CP013140">
    <property type="protein sequence ID" value="ALN60838.1"/>
    <property type="molecule type" value="Genomic_DNA"/>
</dbReference>
<name>A0A0S2DQE8_LYSEN</name>
<dbReference type="SUPFAM" id="SSF46955">
    <property type="entry name" value="Putative DNA-binding domain"/>
    <property type="match status" value="1"/>
</dbReference>
<accession>A0A0S2DQE8</accession>
<gene>
    <name evidence="1" type="ORF">GLE_5497</name>
</gene>
<dbReference type="PATRIC" id="fig|69.6.peg.5412"/>
<sequence length="71" mass="8138">MPASTTPPLASDKLLRSSELADRWQLTECTVRKWRSNNLGPEYIKVGGSIRYRLDDVLRYEQAFGERRAAP</sequence>
<organism evidence="1 2">
    <name type="scientific">Lysobacter enzymogenes</name>
    <dbReference type="NCBI Taxonomy" id="69"/>
    <lineage>
        <taxon>Bacteria</taxon>
        <taxon>Pseudomonadati</taxon>
        <taxon>Pseudomonadota</taxon>
        <taxon>Gammaproteobacteria</taxon>
        <taxon>Lysobacterales</taxon>
        <taxon>Lysobacteraceae</taxon>
        <taxon>Lysobacter</taxon>
    </lineage>
</organism>
<dbReference type="AlphaFoldDB" id="A0A0S2DQE8"/>